<evidence type="ECO:0000256" key="1">
    <source>
        <dbReference type="SAM" id="SignalP"/>
    </source>
</evidence>
<dbReference type="AlphaFoldDB" id="A0A0S8FU83"/>
<reference evidence="2 3" key="1">
    <citation type="journal article" date="2015" name="Microbiome">
        <title>Genomic resolution of linkages in carbon, nitrogen, and sulfur cycling among widespread estuary sediment bacteria.</title>
        <authorList>
            <person name="Baker B.J."/>
            <person name="Lazar C.S."/>
            <person name="Teske A.P."/>
            <person name="Dick G.J."/>
        </authorList>
    </citation>
    <scope>NUCLEOTIDE SEQUENCE [LARGE SCALE GENOMIC DNA]</scope>
    <source>
        <strain evidence="2">SM23_42</strain>
    </source>
</reference>
<accession>A0A0S8FU83</accession>
<evidence type="ECO:0000313" key="2">
    <source>
        <dbReference type="EMBL" id="KPK63435.1"/>
    </source>
</evidence>
<name>A0A0S8FU83_UNCW3</name>
<dbReference type="EMBL" id="LJUJ01000013">
    <property type="protein sequence ID" value="KPK63435.1"/>
    <property type="molecule type" value="Genomic_DNA"/>
</dbReference>
<protein>
    <submittedName>
        <fullName evidence="2">Uncharacterized protein</fullName>
    </submittedName>
</protein>
<gene>
    <name evidence="2" type="ORF">AMJ83_07150</name>
</gene>
<feature type="non-terminal residue" evidence="2">
    <location>
        <position position="181"/>
    </location>
</feature>
<keyword evidence="1" id="KW-0732">Signal</keyword>
<proteinExistence type="predicted"/>
<feature type="signal peptide" evidence="1">
    <location>
        <begin position="1"/>
        <end position="23"/>
    </location>
</feature>
<comment type="caution">
    <text evidence="2">The sequence shown here is derived from an EMBL/GenBank/DDBJ whole genome shotgun (WGS) entry which is preliminary data.</text>
</comment>
<organism evidence="2 3">
    <name type="scientific">candidate division WOR_3 bacterium SM23_42</name>
    <dbReference type="NCBI Taxonomy" id="1703779"/>
    <lineage>
        <taxon>Bacteria</taxon>
        <taxon>Bacteria division WOR-3</taxon>
    </lineage>
</organism>
<dbReference type="Proteomes" id="UP000051373">
    <property type="component" value="Unassembled WGS sequence"/>
</dbReference>
<evidence type="ECO:0000313" key="3">
    <source>
        <dbReference type="Proteomes" id="UP000051373"/>
    </source>
</evidence>
<sequence length="181" mass="18807">MCSQYKWSSIFLVWILSVTIPSAGCLDNFLTQQNTGSLALPYKGVVSTDANVAAFFVVNEGDGTGIGGITYSDTAHPYGVRGIAFSTEDVENYGGIFSAHGKKGVGVAGVAENYEGRESYGGFFVSKSTHGIGVYGLALNSNPGSSNHGGYFESRSPSGTGVYGSSPDTSDALNFGGFFMA</sequence>
<feature type="chain" id="PRO_5006646443" evidence="1">
    <location>
        <begin position="24"/>
        <end position="181"/>
    </location>
</feature>